<dbReference type="InterPro" id="IPR029058">
    <property type="entry name" value="AB_hydrolase_fold"/>
</dbReference>
<evidence type="ECO:0000313" key="3">
    <source>
        <dbReference type="Proteomes" id="UP000199207"/>
    </source>
</evidence>
<dbReference type="PRINTS" id="PR00111">
    <property type="entry name" value="ABHYDROLASE"/>
</dbReference>
<name>A0A1I1EXA7_9ACTN</name>
<dbReference type="GO" id="GO:0003824">
    <property type="term" value="F:catalytic activity"/>
    <property type="evidence" value="ECO:0007669"/>
    <property type="project" value="InterPro"/>
</dbReference>
<keyword evidence="3" id="KW-1185">Reference proteome</keyword>
<dbReference type="Gene3D" id="3.40.50.1820">
    <property type="entry name" value="alpha/beta hydrolase"/>
    <property type="match status" value="1"/>
</dbReference>
<dbReference type="PANTHER" id="PTHR43689">
    <property type="entry name" value="HYDROLASE"/>
    <property type="match status" value="1"/>
</dbReference>
<proteinExistence type="predicted"/>
<dbReference type="InterPro" id="IPR000639">
    <property type="entry name" value="Epox_hydrolase-like"/>
</dbReference>
<protein>
    <submittedName>
        <fullName evidence="2">Pimeloyl-ACP methyl ester carboxylesterase</fullName>
    </submittedName>
</protein>
<dbReference type="PANTHER" id="PTHR43689:SF8">
    <property type="entry name" value="ALPHA_BETA-HYDROLASES SUPERFAMILY PROTEIN"/>
    <property type="match status" value="1"/>
</dbReference>
<reference evidence="2 3" key="1">
    <citation type="submission" date="2016-10" db="EMBL/GenBank/DDBJ databases">
        <authorList>
            <person name="de Groot N.N."/>
        </authorList>
    </citation>
    <scope>NUCLEOTIDE SEQUENCE [LARGE SCALE GENOMIC DNA]</scope>
    <source>
        <strain evidence="2 3">CGMCC 4.5739</strain>
    </source>
</reference>
<gene>
    <name evidence="2" type="ORF">SAMN05421773_101493</name>
</gene>
<organism evidence="2 3">
    <name type="scientific">Streptomyces aidingensis</name>
    <dbReference type="NCBI Taxonomy" id="910347"/>
    <lineage>
        <taxon>Bacteria</taxon>
        <taxon>Bacillati</taxon>
        <taxon>Actinomycetota</taxon>
        <taxon>Actinomycetes</taxon>
        <taxon>Kitasatosporales</taxon>
        <taxon>Streptomycetaceae</taxon>
        <taxon>Streptomyces</taxon>
    </lineage>
</organism>
<dbReference type="PRINTS" id="PR00412">
    <property type="entry name" value="EPOXHYDRLASE"/>
</dbReference>
<dbReference type="InterPro" id="IPR000073">
    <property type="entry name" value="AB_hydrolase_1"/>
</dbReference>
<dbReference type="RefSeq" id="WP_093836906.1">
    <property type="nucleotide sequence ID" value="NZ_FOLM01000001.1"/>
</dbReference>
<dbReference type="EMBL" id="FOLM01000001">
    <property type="protein sequence ID" value="SFB91292.1"/>
    <property type="molecule type" value="Genomic_DNA"/>
</dbReference>
<dbReference type="Pfam" id="PF12697">
    <property type="entry name" value="Abhydrolase_6"/>
    <property type="match status" value="1"/>
</dbReference>
<dbReference type="SUPFAM" id="SSF53474">
    <property type="entry name" value="alpha/beta-Hydrolases"/>
    <property type="match status" value="1"/>
</dbReference>
<dbReference type="Proteomes" id="UP000199207">
    <property type="component" value="Unassembled WGS sequence"/>
</dbReference>
<accession>A0A1I1EXA7</accession>
<sequence length="332" mass="35798">MSSTEAQRADAVLAAAESWPGVRDGETMRSVALPGMTLSIRRRAAARDELEPALFVHGLGGSSRNWSALMQRLSGTVECEAVDLPGFGASPPTDRRDYSISGHARAVVRCLEASARGPVHLMGNSLGGAVATRVAALRPDLVRSLTLVSPALPHWRPQRTALPTALLGVPGASWLLRRAAGDYPPEQRARGVLRLCYGDPARITPEEFSGAVAELERREALPYFWESLTASTRGLLNAFSVGGQQSLWRQAERVLVPTLLIYGGRDRLISFRMARRASAAFRNSRLVTLPDAGHVAMMEFPDAVADAFRDFLDHHASSTPDRPARADDSGGG</sequence>
<evidence type="ECO:0000313" key="2">
    <source>
        <dbReference type="EMBL" id="SFB91292.1"/>
    </source>
</evidence>
<dbReference type="AlphaFoldDB" id="A0A1I1EXA7"/>
<feature type="domain" description="AB hydrolase-1" evidence="1">
    <location>
        <begin position="54"/>
        <end position="307"/>
    </location>
</feature>
<evidence type="ECO:0000259" key="1">
    <source>
        <dbReference type="Pfam" id="PF12697"/>
    </source>
</evidence>
<dbReference type="OrthoDB" id="9801162at2"/>
<dbReference type="STRING" id="910347.SAMN05421773_101493"/>